<evidence type="ECO:0000256" key="4">
    <source>
        <dbReference type="ARBA" id="ARBA00012767"/>
    </source>
</evidence>
<dbReference type="AlphaFoldDB" id="A0A8J6A9H1"/>
<keyword evidence="20" id="KW-1185">Reference proteome</keyword>
<dbReference type="InterPro" id="IPR036396">
    <property type="entry name" value="Cyt_P450_sf"/>
</dbReference>
<evidence type="ECO:0000256" key="7">
    <source>
        <dbReference type="ARBA" id="ARBA00022946"/>
    </source>
</evidence>
<feature type="binding site" description="axial binding residue" evidence="17">
    <location>
        <position position="451"/>
    </location>
    <ligand>
        <name>heme</name>
        <dbReference type="ChEBI" id="CHEBI:30413"/>
    </ligand>
    <ligandPart>
        <name>Fe</name>
        <dbReference type="ChEBI" id="CHEBI:18248"/>
    </ligandPart>
</feature>
<proteinExistence type="inferred from homology"/>
<evidence type="ECO:0000256" key="12">
    <source>
        <dbReference type="ARBA" id="ARBA00023136"/>
    </source>
</evidence>
<evidence type="ECO:0000256" key="6">
    <source>
        <dbReference type="ARBA" id="ARBA00022723"/>
    </source>
</evidence>
<dbReference type="EMBL" id="JAGFMF010011709">
    <property type="protein sequence ID" value="KAG8515371.1"/>
    <property type="molecule type" value="Genomic_DNA"/>
</dbReference>
<evidence type="ECO:0000256" key="9">
    <source>
        <dbReference type="ARBA" id="ARBA00023004"/>
    </source>
</evidence>
<evidence type="ECO:0000256" key="17">
    <source>
        <dbReference type="PIRSR" id="PIRSR602401-1"/>
    </source>
</evidence>
<dbReference type="Proteomes" id="UP000700334">
    <property type="component" value="Unassembled WGS sequence"/>
</dbReference>
<dbReference type="PANTHER" id="PTHR24279:SF1">
    <property type="entry name" value="CYTOCHROME P450 11B2, MITOCHONDRIAL"/>
    <property type="match status" value="1"/>
</dbReference>
<comment type="cofactor">
    <cofactor evidence="1 17">
        <name>heme</name>
        <dbReference type="ChEBI" id="CHEBI:30413"/>
    </cofactor>
</comment>
<dbReference type="Gene3D" id="1.10.630.10">
    <property type="entry name" value="Cytochrome P450"/>
    <property type="match status" value="1"/>
</dbReference>
<accession>A0A8J6A9H1</accession>
<keyword evidence="6 17" id="KW-0479">Metal-binding</keyword>
<evidence type="ECO:0000313" key="19">
    <source>
        <dbReference type="EMBL" id="KAG8515371.1"/>
    </source>
</evidence>
<evidence type="ECO:0000313" key="20">
    <source>
        <dbReference type="Proteomes" id="UP000700334"/>
    </source>
</evidence>
<comment type="similarity">
    <text evidence="3 18">Belongs to the cytochrome P450 family.</text>
</comment>
<evidence type="ECO:0000256" key="14">
    <source>
        <dbReference type="ARBA" id="ARBA00042800"/>
    </source>
</evidence>
<reference evidence="19" key="1">
    <citation type="journal article" date="2021" name="Evol. Appl.">
        <title>The genome of the Pyrenean desman and the effects of bottlenecks and inbreeding on the genomic landscape of an endangered species.</title>
        <authorList>
            <person name="Escoda L."/>
            <person name="Castresana J."/>
        </authorList>
    </citation>
    <scope>NUCLEOTIDE SEQUENCE</scope>
    <source>
        <strain evidence="19">IBE-C5619</strain>
    </source>
</reference>
<dbReference type="GO" id="GO:0005743">
    <property type="term" value="C:mitochondrial inner membrane"/>
    <property type="evidence" value="ECO:0007669"/>
    <property type="project" value="UniProtKB-SubCell"/>
</dbReference>
<dbReference type="GO" id="GO:0020037">
    <property type="term" value="F:heme binding"/>
    <property type="evidence" value="ECO:0007669"/>
    <property type="project" value="InterPro"/>
</dbReference>
<keyword evidence="9 17" id="KW-0408">Iron</keyword>
<keyword evidence="10 18" id="KW-0503">Monooxygenase</keyword>
<dbReference type="GO" id="GO:0034650">
    <property type="term" value="P:cortisol metabolic process"/>
    <property type="evidence" value="ECO:0007669"/>
    <property type="project" value="TreeGrafter"/>
</dbReference>
<dbReference type="InterPro" id="IPR017972">
    <property type="entry name" value="Cyt_P450_CS"/>
</dbReference>
<dbReference type="InterPro" id="IPR002401">
    <property type="entry name" value="Cyt_P450_E_grp-I"/>
</dbReference>
<dbReference type="FunFam" id="1.10.630.10:FF:000015">
    <property type="entry name" value="Cholesterol side-chain cleavage enzyme, mitochondrial"/>
    <property type="match status" value="1"/>
</dbReference>
<comment type="caution">
    <text evidence="19">The sequence shown here is derived from an EMBL/GenBank/DDBJ whole genome shotgun (WGS) entry which is preliminary data.</text>
</comment>
<dbReference type="Pfam" id="PF00067">
    <property type="entry name" value="p450"/>
    <property type="match status" value="1"/>
</dbReference>
<protein>
    <recommendedName>
        <fullName evidence="4">steroid 11beta-monooxygenase</fullName>
        <ecNumber evidence="4">1.14.15.4</ecNumber>
    </recommendedName>
    <alternativeName>
        <fullName evidence="14">Cytochrome P450C11</fullName>
    </alternativeName>
</protein>
<dbReference type="GO" id="GO:0047783">
    <property type="term" value="F:corticosterone 18-monooxygenase activity"/>
    <property type="evidence" value="ECO:0007669"/>
    <property type="project" value="TreeGrafter"/>
</dbReference>
<sequence length="504" mass="58034">MALRAQAVARLARLAGSWWPRGGPAVLASEAAPKTVRPFEAIPLYPGNKWMWMLQVWRNQGSENLHMELHRTFQELGPIFRFSGGGQQVVWLMLPEDVARLQTTEDLQPQRMITTPWLMYRQHRRQKCGVFLMNGPEWRSQRMALNPEVLSPQAMRKFIPMVDKVAREFTQVLRSKVEQNARGSLTLDMMPKLFHYTMEASNMVIFGERLGLLRHTPSPGSQNFLLSLKTMFMSTVPLMSLPLRLSRWVSAATWQEHFKAWDCIYKHVNSSMEKIYQELSLGRPQHYSGIVAELMTQAEMPLDSIRANSIELVTGSVDTTTYPLLLTLYELARNPQVQQAVREESLAAQALVSEQPQKVMTELPLLRAALKETLRLYPVGVFVDRRVSSDVVLRNYHIPAGTPVKVSLYSLGRNPNTFPRPERYHPQRWLDKRVPRNTFQHLGFGFGVRQCLGRRLAEVEMVLLLHHVLKDFLVETLVREDPKMIYHFVLQPSTSPLLTFRTIN</sequence>
<dbReference type="GO" id="GO:0004507">
    <property type="term" value="F:steroid 11-beta-monooxygenase activity"/>
    <property type="evidence" value="ECO:0007669"/>
    <property type="project" value="UniProtKB-EC"/>
</dbReference>
<dbReference type="PROSITE" id="PS00086">
    <property type="entry name" value="CYTOCHROME_P450"/>
    <property type="match status" value="1"/>
</dbReference>
<dbReference type="OrthoDB" id="3945418at2759"/>
<evidence type="ECO:0000256" key="10">
    <source>
        <dbReference type="ARBA" id="ARBA00023033"/>
    </source>
</evidence>
<name>A0A8J6A9H1_GALPY</name>
<comment type="subcellular location">
    <subcellularLocation>
        <location evidence="2">Mitochondrion inner membrane</location>
        <topology evidence="2">Peripheral membrane protein</topology>
    </subcellularLocation>
</comment>
<evidence type="ECO:0000256" key="3">
    <source>
        <dbReference type="ARBA" id="ARBA00010617"/>
    </source>
</evidence>
<dbReference type="GO" id="GO:0005506">
    <property type="term" value="F:iron ion binding"/>
    <property type="evidence" value="ECO:0007669"/>
    <property type="project" value="InterPro"/>
</dbReference>
<comment type="catalytic activity">
    <reaction evidence="16">
        <text>21-hydroxyprogesterone + 2 reduced [adrenodoxin] + O2 + 2 H(+) = corticosterone + 2 oxidized [adrenodoxin] + H2O</text>
        <dbReference type="Rhea" id="RHEA:46104"/>
        <dbReference type="Rhea" id="RHEA-COMP:9998"/>
        <dbReference type="Rhea" id="RHEA-COMP:9999"/>
        <dbReference type="ChEBI" id="CHEBI:15377"/>
        <dbReference type="ChEBI" id="CHEBI:15378"/>
        <dbReference type="ChEBI" id="CHEBI:15379"/>
        <dbReference type="ChEBI" id="CHEBI:16827"/>
        <dbReference type="ChEBI" id="CHEBI:16973"/>
        <dbReference type="ChEBI" id="CHEBI:33737"/>
        <dbReference type="ChEBI" id="CHEBI:33738"/>
    </reaction>
    <physiologicalReaction direction="left-to-right" evidence="16">
        <dbReference type="Rhea" id="RHEA:46105"/>
    </physiologicalReaction>
</comment>
<dbReference type="SUPFAM" id="SSF48264">
    <property type="entry name" value="Cytochrome P450"/>
    <property type="match status" value="1"/>
</dbReference>
<keyword evidence="13" id="KW-0755">Steroidogenesis</keyword>
<keyword evidence="12" id="KW-0472">Membrane</keyword>
<evidence type="ECO:0000256" key="13">
    <source>
        <dbReference type="ARBA" id="ARBA00023250"/>
    </source>
</evidence>
<evidence type="ECO:0000256" key="1">
    <source>
        <dbReference type="ARBA" id="ARBA00001971"/>
    </source>
</evidence>
<dbReference type="EC" id="1.14.15.4" evidence="4"/>
<evidence type="ECO:0000256" key="18">
    <source>
        <dbReference type="RuleBase" id="RU000461"/>
    </source>
</evidence>
<dbReference type="InterPro" id="IPR001128">
    <property type="entry name" value="Cyt_P450"/>
</dbReference>
<dbReference type="PANTHER" id="PTHR24279">
    <property type="entry name" value="CYTOCHROME P450"/>
    <property type="match status" value="1"/>
</dbReference>
<evidence type="ECO:0000256" key="8">
    <source>
        <dbReference type="ARBA" id="ARBA00023002"/>
    </source>
</evidence>
<dbReference type="PRINTS" id="PR00463">
    <property type="entry name" value="EP450I"/>
</dbReference>
<dbReference type="GO" id="GO:0032342">
    <property type="term" value="P:aldosterone biosynthetic process"/>
    <property type="evidence" value="ECO:0007669"/>
    <property type="project" value="TreeGrafter"/>
</dbReference>
<dbReference type="GO" id="GO:0006704">
    <property type="term" value="P:glucocorticoid biosynthetic process"/>
    <property type="evidence" value="ECO:0007669"/>
    <property type="project" value="TreeGrafter"/>
</dbReference>
<dbReference type="PRINTS" id="PR00385">
    <property type="entry name" value="P450"/>
</dbReference>
<gene>
    <name evidence="19" type="ORF">J0S82_019148</name>
</gene>
<evidence type="ECO:0000256" key="16">
    <source>
        <dbReference type="ARBA" id="ARBA00047970"/>
    </source>
</evidence>
<keyword evidence="5 17" id="KW-0349">Heme</keyword>
<evidence type="ECO:0000256" key="2">
    <source>
        <dbReference type="ARBA" id="ARBA00004637"/>
    </source>
</evidence>
<keyword evidence="7" id="KW-0809">Transit peptide</keyword>
<keyword evidence="8 18" id="KW-0560">Oxidoreductase</keyword>
<comment type="catalytic activity">
    <reaction evidence="15">
        <text>a steroid + 2 reduced [adrenodoxin] + O2 + 2 H(+) = an 11beta-hydroxysteroid + 2 oxidized [adrenodoxin] + H2O</text>
        <dbReference type="Rhea" id="RHEA:15629"/>
        <dbReference type="Rhea" id="RHEA-COMP:9998"/>
        <dbReference type="Rhea" id="RHEA-COMP:9999"/>
        <dbReference type="ChEBI" id="CHEBI:15377"/>
        <dbReference type="ChEBI" id="CHEBI:15378"/>
        <dbReference type="ChEBI" id="CHEBI:15379"/>
        <dbReference type="ChEBI" id="CHEBI:33737"/>
        <dbReference type="ChEBI" id="CHEBI:33738"/>
        <dbReference type="ChEBI" id="CHEBI:35341"/>
        <dbReference type="ChEBI" id="CHEBI:35346"/>
        <dbReference type="EC" id="1.14.15.4"/>
    </reaction>
    <physiologicalReaction direction="left-to-right" evidence="15">
        <dbReference type="Rhea" id="RHEA:15630"/>
    </physiologicalReaction>
</comment>
<dbReference type="GO" id="GO:0071375">
    <property type="term" value="P:cellular response to peptide hormone stimulus"/>
    <property type="evidence" value="ECO:0007669"/>
    <property type="project" value="TreeGrafter"/>
</dbReference>
<evidence type="ECO:0000256" key="15">
    <source>
        <dbReference type="ARBA" id="ARBA00047946"/>
    </source>
</evidence>
<evidence type="ECO:0000256" key="5">
    <source>
        <dbReference type="ARBA" id="ARBA00022617"/>
    </source>
</evidence>
<dbReference type="InterPro" id="IPR050479">
    <property type="entry name" value="CYP11_CYP27_families"/>
</dbReference>
<dbReference type="GO" id="GO:0008203">
    <property type="term" value="P:cholesterol metabolic process"/>
    <property type="evidence" value="ECO:0007669"/>
    <property type="project" value="TreeGrafter"/>
</dbReference>
<organism evidence="19 20">
    <name type="scientific">Galemys pyrenaicus</name>
    <name type="common">Iberian desman</name>
    <name type="synonym">Pyrenean desman</name>
    <dbReference type="NCBI Taxonomy" id="202257"/>
    <lineage>
        <taxon>Eukaryota</taxon>
        <taxon>Metazoa</taxon>
        <taxon>Chordata</taxon>
        <taxon>Craniata</taxon>
        <taxon>Vertebrata</taxon>
        <taxon>Euteleostomi</taxon>
        <taxon>Mammalia</taxon>
        <taxon>Eutheria</taxon>
        <taxon>Laurasiatheria</taxon>
        <taxon>Eulipotyphla</taxon>
        <taxon>Talpidae</taxon>
        <taxon>Galemys</taxon>
    </lineage>
</organism>
<keyword evidence="11" id="KW-0496">Mitochondrion</keyword>
<evidence type="ECO:0000256" key="11">
    <source>
        <dbReference type="ARBA" id="ARBA00023128"/>
    </source>
</evidence>